<accession>A0AAV6VYG9</accession>
<dbReference type="AlphaFoldDB" id="A0AAV6VYG9"/>
<name>A0AAV6VYG9_9ARAC</name>
<gene>
    <name evidence="2" type="ORF">JTE90_019877</name>
</gene>
<sequence length="105" mass="12050">MEEMLSQLSCNHLLDARSPSKHLQSRKDDPPDDSSTVTHSPPTIPTFYHYKRRHSPTPDVISQHVKGKKCTIPHRKCNPGREEDPVSCAPDPSKSRQICHHRWPH</sequence>
<proteinExistence type="predicted"/>
<reference evidence="2 3" key="1">
    <citation type="journal article" date="2022" name="Nat. Ecol. Evol.">
        <title>A masculinizing supergene underlies an exaggerated male reproductive morph in a spider.</title>
        <authorList>
            <person name="Hendrickx F."/>
            <person name="De Corte Z."/>
            <person name="Sonet G."/>
            <person name="Van Belleghem S.M."/>
            <person name="Kostlbacher S."/>
            <person name="Vangestel C."/>
        </authorList>
    </citation>
    <scope>NUCLEOTIDE SEQUENCE [LARGE SCALE GENOMIC DNA]</scope>
    <source>
        <strain evidence="2">W744_W776</strain>
    </source>
</reference>
<organism evidence="2 3">
    <name type="scientific">Oedothorax gibbosus</name>
    <dbReference type="NCBI Taxonomy" id="931172"/>
    <lineage>
        <taxon>Eukaryota</taxon>
        <taxon>Metazoa</taxon>
        <taxon>Ecdysozoa</taxon>
        <taxon>Arthropoda</taxon>
        <taxon>Chelicerata</taxon>
        <taxon>Arachnida</taxon>
        <taxon>Araneae</taxon>
        <taxon>Araneomorphae</taxon>
        <taxon>Entelegynae</taxon>
        <taxon>Araneoidea</taxon>
        <taxon>Linyphiidae</taxon>
        <taxon>Erigoninae</taxon>
        <taxon>Oedothorax</taxon>
    </lineage>
</organism>
<keyword evidence="3" id="KW-1185">Reference proteome</keyword>
<evidence type="ECO:0000313" key="3">
    <source>
        <dbReference type="Proteomes" id="UP000827092"/>
    </source>
</evidence>
<dbReference type="Proteomes" id="UP000827092">
    <property type="component" value="Unassembled WGS sequence"/>
</dbReference>
<protein>
    <submittedName>
        <fullName evidence="2">Uncharacterized protein</fullName>
    </submittedName>
</protein>
<feature type="region of interest" description="Disordered" evidence="1">
    <location>
        <begin position="1"/>
        <end position="105"/>
    </location>
</feature>
<feature type="compositionally biased region" description="Basic residues" evidence="1">
    <location>
        <begin position="65"/>
        <end position="78"/>
    </location>
</feature>
<feature type="compositionally biased region" description="Polar residues" evidence="1">
    <location>
        <begin position="1"/>
        <end position="10"/>
    </location>
</feature>
<dbReference type="EMBL" id="JAFNEN010000007">
    <property type="protein sequence ID" value="KAG8201238.1"/>
    <property type="molecule type" value="Genomic_DNA"/>
</dbReference>
<evidence type="ECO:0000313" key="2">
    <source>
        <dbReference type="EMBL" id="KAG8201238.1"/>
    </source>
</evidence>
<comment type="caution">
    <text evidence="2">The sequence shown here is derived from an EMBL/GenBank/DDBJ whole genome shotgun (WGS) entry which is preliminary data.</text>
</comment>
<evidence type="ECO:0000256" key="1">
    <source>
        <dbReference type="SAM" id="MobiDB-lite"/>
    </source>
</evidence>